<dbReference type="Proteomes" id="UP000595636">
    <property type="component" value="Chromosome"/>
</dbReference>
<evidence type="ECO:0000256" key="2">
    <source>
        <dbReference type="SAM" id="Phobius"/>
    </source>
</evidence>
<feature type="transmembrane region" description="Helical" evidence="2">
    <location>
        <begin position="191"/>
        <end position="211"/>
    </location>
</feature>
<feature type="region of interest" description="Disordered" evidence="1">
    <location>
        <begin position="159"/>
        <end position="184"/>
    </location>
</feature>
<evidence type="ECO:0000313" key="4">
    <source>
        <dbReference type="Proteomes" id="UP000595636"/>
    </source>
</evidence>
<keyword evidence="2" id="KW-0812">Transmembrane</keyword>
<keyword evidence="4" id="KW-1185">Reference proteome</keyword>
<keyword evidence="2" id="KW-1133">Transmembrane helix</keyword>
<organism evidence="3 4">
    <name type="scientific">Streptomyces liliifuscus</name>
    <dbReference type="NCBI Taxonomy" id="2797636"/>
    <lineage>
        <taxon>Bacteria</taxon>
        <taxon>Bacillati</taxon>
        <taxon>Actinomycetota</taxon>
        <taxon>Actinomycetes</taxon>
        <taxon>Kitasatosporales</taxon>
        <taxon>Streptomycetaceae</taxon>
        <taxon>Streptomyces</taxon>
    </lineage>
</organism>
<proteinExistence type="predicted"/>
<protein>
    <submittedName>
        <fullName evidence="3">Uncharacterized protein</fullName>
    </submittedName>
</protein>
<reference evidence="3 4" key="1">
    <citation type="submission" date="2020-12" db="EMBL/GenBank/DDBJ databases">
        <title>A novel species.</title>
        <authorList>
            <person name="Li K."/>
        </authorList>
    </citation>
    <scope>NUCLEOTIDE SEQUENCE [LARGE SCALE GENOMIC DNA]</scope>
    <source>
        <strain evidence="3 4">ZYC-3</strain>
    </source>
</reference>
<dbReference type="EMBL" id="CP066831">
    <property type="protein sequence ID" value="QQM39070.1"/>
    <property type="molecule type" value="Genomic_DNA"/>
</dbReference>
<name>A0A7T7I119_9ACTN</name>
<keyword evidence="2" id="KW-0472">Membrane</keyword>
<evidence type="ECO:0000256" key="1">
    <source>
        <dbReference type="SAM" id="MobiDB-lite"/>
    </source>
</evidence>
<accession>A0A7T7I119</accession>
<dbReference type="KEGG" id="slf:JEQ17_06030"/>
<dbReference type="AlphaFoldDB" id="A0A7T7I119"/>
<feature type="compositionally biased region" description="Gly residues" evidence="1">
    <location>
        <begin position="165"/>
        <end position="184"/>
    </location>
</feature>
<evidence type="ECO:0000313" key="3">
    <source>
        <dbReference type="EMBL" id="QQM39070.1"/>
    </source>
</evidence>
<sequence length="222" mass="22020">MSASPLPRTACAPTARTARVTLSNPTARTGAAALTALALAGTALLGAGAPAAFAAPGDNGDVKIHAATTPDADQRNNPKVCQFYLAAFNFDRGQGVTWIIEPQPAKRGSATLTGTLALPTGTGRTTGLLALPDGQYKLTWQIVDGKGAGKHKVFKVDCKTPPAGGPEGAAPGGPNGGVPAGGGGLAEPPSVSAVGAAAALGLVGVSGFVYFRMLRRRPDGAA</sequence>
<gene>
    <name evidence="3" type="ORF">JEQ17_06030</name>
</gene>
<dbReference type="RefSeq" id="WP_200394231.1">
    <property type="nucleotide sequence ID" value="NZ_CP066831.1"/>
</dbReference>